<accession>A0A4Q9DN30</accession>
<dbReference type="InterPro" id="IPR051450">
    <property type="entry name" value="Gfo/Idh/MocA_Oxidoreductases"/>
</dbReference>
<dbReference type="Pfam" id="PF22725">
    <property type="entry name" value="GFO_IDH_MocA_C3"/>
    <property type="match status" value="1"/>
</dbReference>
<organism evidence="3 4">
    <name type="scientific">Paenibacillus thalictri</name>
    <dbReference type="NCBI Taxonomy" id="2527873"/>
    <lineage>
        <taxon>Bacteria</taxon>
        <taxon>Bacillati</taxon>
        <taxon>Bacillota</taxon>
        <taxon>Bacilli</taxon>
        <taxon>Bacillales</taxon>
        <taxon>Paenibacillaceae</taxon>
        <taxon>Paenibacillus</taxon>
    </lineage>
</organism>
<dbReference type="InterPro" id="IPR055170">
    <property type="entry name" value="GFO_IDH_MocA-like_dom"/>
</dbReference>
<dbReference type="RefSeq" id="WP_131014731.1">
    <property type="nucleotide sequence ID" value="NZ_SIRE01000012.1"/>
</dbReference>
<dbReference type="OrthoDB" id="9768836at2"/>
<sequence>MNTKMFSIIGCRHAHISMFINEMLELGYSCAGVYDADEPSLANKLSDQFSIPRVSDPDVLLSPKVQIVGSSAINSKKIDIIETCERHGKHIMLDKPIVTCRDDFNRLEALFKRSNIEVGMLLVSRQRKSIYTLKQMMDAGELGEITSITMRKPHKLSPATRHPWHFSKEQNGGIIIDLLIHDFDLLRWLTGREVIATTSLMGKHILPEYPRFYDTAAAQVCMEGNLIAQLYADWHTPEQCWAFGDCRIFVTGTKGSVELRLFGDPAVSMEQLLFKMTHQEKFRKVELLEAPYTVVEDFIHRVEGKSYEISHQDLLLASKGVIEADEQAVIAV</sequence>
<proteinExistence type="predicted"/>
<dbReference type="Gene3D" id="3.40.50.720">
    <property type="entry name" value="NAD(P)-binding Rossmann-like Domain"/>
    <property type="match status" value="1"/>
</dbReference>
<protein>
    <submittedName>
        <fullName evidence="3">Gfo/Idh/MocA family oxidoreductase</fullName>
    </submittedName>
</protein>
<keyword evidence="4" id="KW-1185">Reference proteome</keyword>
<dbReference type="PANTHER" id="PTHR43377">
    <property type="entry name" value="BILIVERDIN REDUCTASE A"/>
    <property type="match status" value="1"/>
</dbReference>
<dbReference type="PANTHER" id="PTHR43377:SF1">
    <property type="entry name" value="BILIVERDIN REDUCTASE A"/>
    <property type="match status" value="1"/>
</dbReference>
<evidence type="ECO:0000259" key="1">
    <source>
        <dbReference type="Pfam" id="PF01408"/>
    </source>
</evidence>
<dbReference type="EMBL" id="SIRE01000012">
    <property type="protein sequence ID" value="TBL77340.1"/>
    <property type="molecule type" value="Genomic_DNA"/>
</dbReference>
<feature type="domain" description="GFO/IDH/MocA-like oxidoreductase" evidence="2">
    <location>
        <begin position="132"/>
        <end position="258"/>
    </location>
</feature>
<reference evidence="3 4" key="1">
    <citation type="submission" date="2019-02" db="EMBL/GenBank/DDBJ databases">
        <title>Paenibacillus sp. nov., isolated from surface-sterilized tissue of Thalictrum simplex L.</title>
        <authorList>
            <person name="Tuo L."/>
        </authorList>
    </citation>
    <scope>NUCLEOTIDE SEQUENCE [LARGE SCALE GENOMIC DNA]</scope>
    <source>
        <strain evidence="3 4">N2SHLJ1</strain>
    </source>
</reference>
<dbReference type="Proteomes" id="UP000293142">
    <property type="component" value="Unassembled WGS sequence"/>
</dbReference>
<dbReference type="Pfam" id="PF01408">
    <property type="entry name" value="GFO_IDH_MocA"/>
    <property type="match status" value="1"/>
</dbReference>
<dbReference type="AlphaFoldDB" id="A0A4Q9DN30"/>
<evidence type="ECO:0000313" key="4">
    <source>
        <dbReference type="Proteomes" id="UP000293142"/>
    </source>
</evidence>
<dbReference type="Gene3D" id="3.30.360.10">
    <property type="entry name" value="Dihydrodipicolinate Reductase, domain 2"/>
    <property type="match status" value="1"/>
</dbReference>
<dbReference type="InterPro" id="IPR036291">
    <property type="entry name" value="NAD(P)-bd_dom_sf"/>
</dbReference>
<evidence type="ECO:0000313" key="3">
    <source>
        <dbReference type="EMBL" id="TBL77340.1"/>
    </source>
</evidence>
<evidence type="ECO:0000259" key="2">
    <source>
        <dbReference type="Pfam" id="PF22725"/>
    </source>
</evidence>
<dbReference type="InterPro" id="IPR000683">
    <property type="entry name" value="Gfo/Idh/MocA-like_OxRdtase_N"/>
</dbReference>
<comment type="caution">
    <text evidence="3">The sequence shown here is derived from an EMBL/GenBank/DDBJ whole genome shotgun (WGS) entry which is preliminary data.</text>
</comment>
<dbReference type="GO" id="GO:0000166">
    <property type="term" value="F:nucleotide binding"/>
    <property type="evidence" value="ECO:0007669"/>
    <property type="project" value="InterPro"/>
</dbReference>
<gene>
    <name evidence="3" type="ORF">EYB31_17840</name>
</gene>
<dbReference type="SUPFAM" id="SSF51735">
    <property type="entry name" value="NAD(P)-binding Rossmann-fold domains"/>
    <property type="match status" value="1"/>
</dbReference>
<feature type="domain" description="Gfo/Idh/MocA-like oxidoreductase N-terminal" evidence="1">
    <location>
        <begin position="8"/>
        <end position="115"/>
    </location>
</feature>
<dbReference type="SUPFAM" id="SSF55347">
    <property type="entry name" value="Glyceraldehyde-3-phosphate dehydrogenase-like, C-terminal domain"/>
    <property type="match status" value="1"/>
</dbReference>
<name>A0A4Q9DN30_9BACL</name>